<dbReference type="InterPro" id="IPR017850">
    <property type="entry name" value="Alkaline_phosphatase_core_sf"/>
</dbReference>
<keyword evidence="5" id="KW-0378">Hydrolase</keyword>
<keyword evidence="6" id="KW-0106">Calcium</keyword>
<evidence type="ECO:0000256" key="4">
    <source>
        <dbReference type="ARBA" id="ARBA00022729"/>
    </source>
</evidence>
<evidence type="ECO:0000259" key="8">
    <source>
        <dbReference type="Pfam" id="PF00884"/>
    </source>
</evidence>
<dbReference type="InterPro" id="IPR000917">
    <property type="entry name" value="Sulfatase_N"/>
</dbReference>
<keyword evidence="4 7" id="KW-0732">Signal</keyword>
<evidence type="ECO:0000313" key="10">
    <source>
        <dbReference type="Proteomes" id="UP001244341"/>
    </source>
</evidence>
<accession>A0ABY8UDM1</accession>
<feature type="signal peptide" evidence="7">
    <location>
        <begin position="1"/>
        <end position="19"/>
    </location>
</feature>
<feature type="chain" id="PRO_5047077343" description="Sulfatase N-terminal domain-containing protein" evidence="7">
    <location>
        <begin position="20"/>
        <end position="690"/>
    </location>
</feature>
<organism evidence="9 10">
    <name type="scientific">Tetradesmus obliquus</name>
    <name type="common">Green alga</name>
    <name type="synonym">Acutodesmus obliquus</name>
    <dbReference type="NCBI Taxonomy" id="3088"/>
    <lineage>
        <taxon>Eukaryota</taxon>
        <taxon>Viridiplantae</taxon>
        <taxon>Chlorophyta</taxon>
        <taxon>core chlorophytes</taxon>
        <taxon>Chlorophyceae</taxon>
        <taxon>CS clade</taxon>
        <taxon>Sphaeropleales</taxon>
        <taxon>Scenedesmaceae</taxon>
        <taxon>Tetradesmus</taxon>
    </lineage>
</organism>
<dbReference type="EMBL" id="CP126216">
    <property type="protein sequence ID" value="WIA18561.1"/>
    <property type="molecule type" value="Genomic_DNA"/>
</dbReference>
<dbReference type="Pfam" id="PF00884">
    <property type="entry name" value="Sulfatase"/>
    <property type="match status" value="1"/>
</dbReference>
<dbReference type="Proteomes" id="UP001244341">
    <property type="component" value="Chromosome 9b"/>
</dbReference>
<gene>
    <name evidence="9" type="ORF">OEZ85_010004</name>
</gene>
<comment type="cofactor">
    <cofactor evidence="1">
        <name>Ca(2+)</name>
        <dbReference type="ChEBI" id="CHEBI:29108"/>
    </cofactor>
</comment>
<dbReference type="SUPFAM" id="SSF53649">
    <property type="entry name" value="Alkaline phosphatase-like"/>
    <property type="match status" value="1"/>
</dbReference>
<evidence type="ECO:0000256" key="3">
    <source>
        <dbReference type="ARBA" id="ARBA00022723"/>
    </source>
</evidence>
<evidence type="ECO:0000256" key="5">
    <source>
        <dbReference type="ARBA" id="ARBA00022801"/>
    </source>
</evidence>
<dbReference type="PANTHER" id="PTHR42693:SF42">
    <property type="entry name" value="ARYLSULFATASE G"/>
    <property type="match status" value="1"/>
</dbReference>
<reference evidence="9 10" key="1">
    <citation type="submission" date="2023-05" db="EMBL/GenBank/DDBJ databases">
        <title>A 100% complete, gapless, phased diploid assembly of the Scenedesmus obliquus UTEX 3031 genome.</title>
        <authorList>
            <person name="Biondi T.C."/>
            <person name="Hanschen E.R."/>
            <person name="Kwon T."/>
            <person name="Eng W."/>
            <person name="Kruse C.P.S."/>
            <person name="Koehler S.I."/>
            <person name="Kunde Y."/>
            <person name="Gleasner C.D."/>
            <person name="You Mak K.T."/>
            <person name="Polle J."/>
            <person name="Hovde B.T."/>
            <person name="Starkenburg S.R."/>
        </authorList>
    </citation>
    <scope>NUCLEOTIDE SEQUENCE [LARGE SCALE GENOMIC DNA]</scope>
    <source>
        <strain evidence="9 10">DOE0152z</strain>
    </source>
</reference>
<keyword evidence="3" id="KW-0479">Metal-binding</keyword>
<protein>
    <recommendedName>
        <fullName evidence="8">Sulfatase N-terminal domain-containing protein</fullName>
    </recommendedName>
</protein>
<proteinExistence type="inferred from homology"/>
<evidence type="ECO:0000256" key="1">
    <source>
        <dbReference type="ARBA" id="ARBA00001913"/>
    </source>
</evidence>
<name>A0ABY8UDM1_TETOB</name>
<dbReference type="Gene3D" id="3.40.720.10">
    <property type="entry name" value="Alkaline Phosphatase, subunit A"/>
    <property type="match status" value="1"/>
</dbReference>
<comment type="similarity">
    <text evidence="2">Belongs to the sulfatase family.</text>
</comment>
<evidence type="ECO:0000256" key="6">
    <source>
        <dbReference type="ARBA" id="ARBA00022837"/>
    </source>
</evidence>
<dbReference type="PANTHER" id="PTHR42693">
    <property type="entry name" value="ARYLSULFATASE FAMILY MEMBER"/>
    <property type="match status" value="1"/>
</dbReference>
<dbReference type="InterPro" id="IPR050738">
    <property type="entry name" value="Sulfatase"/>
</dbReference>
<feature type="domain" description="Sulfatase N-terminal" evidence="8">
    <location>
        <begin position="40"/>
        <end position="310"/>
    </location>
</feature>
<evidence type="ECO:0000313" key="9">
    <source>
        <dbReference type="EMBL" id="WIA18561.1"/>
    </source>
</evidence>
<evidence type="ECO:0000256" key="7">
    <source>
        <dbReference type="SAM" id="SignalP"/>
    </source>
</evidence>
<keyword evidence="10" id="KW-1185">Reference proteome</keyword>
<sequence>MNYLTCLVVTIAAIAAVRAAPAPKQLPRVPIPALPAGQQPNFIVILTDDQGWDDIGLHNPKYVNTPNIDKFIRGGTLFDNFYVTPQCAQTRAELLTGRKYARTGTMLVHGGYDFINSDEATAGAVMSAAGYRTAQYGKWHNCDVLGYEPWNVGFDQGACLGLAATSAPDASRLMRVNGQYTPGKEYFEDGLAGRAINFANYSATVKKQPFFILQTPHAIHVSFARGADGKPLNKRFSPAEIKAKYTGNPKYAGVSDQTLDAWAALEYLDGAVGKVFDFLRSSGLAKSTYVMLLSDNGSALLRGESKKLRMPSNMKGEKSSIWEGGVRNFMAVQGPGVQAGVVDSTLLDRNRGVERPQKLLSYAAGGLPYAKAGNVNEAGQQQQQQQRPAGFQSCMAVRFRNMKWIGDTGKVYRFPEGAGDHLEIPQNEVPQPQAAAIAANLSAAAQAWWTSVIREPGSFSKPTFYLGLANWTVSNVLAAGAHDRTPGRVRLLMMGAAGFERTGDYMCFKLQVLKPGTYEVVPIYTSDVPGTFKWSVGTYNAILQNKAPSITARLPVQSVMKGMSMGKLTLPASPPGQRTEACLTLMSSSSSNSRPVFNNLADIQIIRHEPGSSSAAAGIASLPAVATGTTMDGLAGAGGVPDAVPARSLNVSEQLRLQHGWVQGQGSMESLFAPYDAEDIGECAECLVAI</sequence>
<evidence type="ECO:0000256" key="2">
    <source>
        <dbReference type="ARBA" id="ARBA00008779"/>
    </source>
</evidence>